<dbReference type="InterPro" id="IPR002346">
    <property type="entry name" value="Mopterin_DH_FAD-bd"/>
</dbReference>
<dbReference type="SUPFAM" id="SSF55447">
    <property type="entry name" value="CO dehydrogenase flavoprotein C-terminal domain-like"/>
    <property type="match status" value="1"/>
</dbReference>
<evidence type="ECO:0000256" key="12">
    <source>
        <dbReference type="ARBA" id="ARBA00023004"/>
    </source>
</evidence>
<dbReference type="GeneID" id="112054752"/>
<organism evidence="17 18">
    <name type="scientific">Bicyclus anynana</name>
    <name type="common">Squinting bush brown butterfly</name>
    <dbReference type="NCBI Taxonomy" id="110368"/>
    <lineage>
        <taxon>Eukaryota</taxon>
        <taxon>Metazoa</taxon>
        <taxon>Ecdysozoa</taxon>
        <taxon>Arthropoda</taxon>
        <taxon>Hexapoda</taxon>
        <taxon>Insecta</taxon>
        <taxon>Pterygota</taxon>
        <taxon>Neoptera</taxon>
        <taxon>Endopterygota</taxon>
        <taxon>Lepidoptera</taxon>
        <taxon>Glossata</taxon>
        <taxon>Ditrysia</taxon>
        <taxon>Papilionoidea</taxon>
        <taxon>Nymphalidae</taxon>
        <taxon>Satyrinae</taxon>
        <taxon>Satyrini</taxon>
        <taxon>Mycalesina</taxon>
        <taxon>Bicyclus</taxon>
    </lineage>
</organism>
<dbReference type="PROSITE" id="PS51085">
    <property type="entry name" value="2FE2S_FER_2"/>
    <property type="match status" value="1"/>
</dbReference>
<dbReference type="RefSeq" id="XP_052742072.1">
    <property type="nucleotide sequence ID" value="XM_052886112.1"/>
</dbReference>
<proteinExistence type="inferred from homology"/>
<dbReference type="Pfam" id="PF20256">
    <property type="entry name" value="MoCoBD_2"/>
    <property type="match status" value="1"/>
</dbReference>
<comment type="cofactor">
    <cofactor evidence="1">
        <name>Mo-molybdopterin</name>
        <dbReference type="ChEBI" id="CHEBI:71302"/>
    </cofactor>
</comment>
<dbReference type="InterPro" id="IPR005107">
    <property type="entry name" value="CO_DH_flav_C"/>
</dbReference>
<dbReference type="InterPro" id="IPR036683">
    <property type="entry name" value="CO_DH_flav_C_dom_sf"/>
</dbReference>
<evidence type="ECO:0000259" key="15">
    <source>
        <dbReference type="PROSITE" id="PS51085"/>
    </source>
</evidence>
<dbReference type="SUPFAM" id="SSF56003">
    <property type="entry name" value="Molybdenum cofactor-binding domain"/>
    <property type="match status" value="1"/>
</dbReference>
<dbReference type="InterPro" id="IPR036884">
    <property type="entry name" value="2Fe-2S-bd_dom_sf"/>
</dbReference>
<evidence type="ECO:0000256" key="2">
    <source>
        <dbReference type="ARBA" id="ARBA00001974"/>
    </source>
</evidence>
<dbReference type="Pfam" id="PF00941">
    <property type="entry name" value="FAD_binding_5"/>
    <property type="match status" value="1"/>
</dbReference>
<dbReference type="Gene3D" id="3.30.465.10">
    <property type="match status" value="1"/>
</dbReference>
<dbReference type="PROSITE" id="PS00197">
    <property type="entry name" value="2FE2S_FER_1"/>
    <property type="match status" value="1"/>
</dbReference>
<dbReference type="PIRSF" id="PIRSF000127">
    <property type="entry name" value="Xanthine_DH"/>
    <property type="match status" value="1"/>
</dbReference>
<dbReference type="Gene3D" id="3.30.390.50">
    <property type="entry name" value="CO dehydrogenase flavoprotein, C-terminal domain"/>
    <property type="match status" value="1"/>
</dbReference>
<dbReference type="SUPFAM" id="SSF54665">
    <property type="entry name" value="CO dehydrogenase molybdoprotein N-domain-like"/>
    <property type="match status" value="1"/>
</dbReference>
<keyword evidence="9" id="KW-0479">Metal-binding</keyword>
<dbReference type="InterPro" id="IPR036010">
    <property type="entry name" value="2Fe-2S_ferredoxin-like_sf"/>
</dbReference>
<dbReference type="Pfam" id="PF02738">
    <property type="entry name" value="MoCoBD_1"/>
    <property type="match status" value="1"/>
</dbReference>
<dbReference type="SMART" id="SM01092">
    <property type="entry name" value="CO_deh_flav_C"/>
    <property type="match status" value="1"/>
</dbReference>
<dbReference type="InterPro" id="IPR016208">
    <property type="entry name" value="Ald_Oxase/xanthine_DH-like"/>
</dbReference>
<keyword evidence="13" id="KW-0411">Iron-sulfur</keyword>
<evidence type="ECO:0000256" key="10">
    <source>
        <dbReference type="ARBA" id="ARBA00022827"/>
    </source>
</evidence>
<accession>A0ABM3LSN7</accession>
<feature type="domain" description="2Fe-2S ferredoxin-type" evidence="15">
    <location>
        <begin position="2"/>
        <end position="86"/>
    </location>
</feature>
<dbReference type="InterPro" id="IPR016166">
    <property type="entry name" value="FAD-bd_PCMH"/>
</dbReference>
<keyword evidence="17" id="KW-1185">Reference proteome</keyword>
<dbReference type="InterPro" id="IPR002888">
    <property type="entry name" value="2Fe-2S-bd"/>
</dbReference>
<comment type="subcellular location">
    <subcellularLocation>
        <location evidence="3">Peroxisome</location>
    </subcellularLocation>
</comment>
<evidence type="ECO:0000313" key="18">
    <source>
        <dbReference type="RefSeq" id="XP_052742072.1"/>
    </source>
</evidence>
<dbReference type="SUPFAM" id="SSF54292">
    <property type="entry name" value="2Fe-2S ferredoxin-like"/>
    <property type="match status" value="1"/>
</dbReference>
<evidence type="ECO:0000313" key="17">
    <source>
        <dbReference type="Proteomes" id="UP001652582"/>
    </source>
</evidence>
<keyword evidence="8" id="KW-0001">2Fe-2S</keyword>
<dbReference type="Gene3D" id="1.10.150.120">
    <property type="entry name" value="[2Fe-2S]-binding domain"/>
    <property type="match status" value="1"/>
</dbReference>
<keyword evidence="12" id="KW-0408">Iron</keyword>
<dbReference type="Pfam" id="PF00111">
    <property type="entry name" value="Fer2"/>
    <property type="match status" value="1"/>
</dbReference>
<evidence type="ECO:0000256" key="14">
    <source>
        <dbReference type="ARBA" id="ARBA00023140"/>
    </source>
</evidence>
<gene>
    <name evidence="18" type="primary">LOC112054752</name>
</gene>
<dbReference type="Pfam" id="PF03450">
    <property type="entry name" value="CO_deh_flav_C"/>
    <property type="match status" value="1"/>
</dbReference>
<keyword evidence="11" id="KW-0560">Oxidoreductase</keyword>
<evidence type="ECO:0000259" key="16">
    <source>
        <dbReference type="PROSITE" id="PS51387"/>
    </source>
</evidence>
<dbReference type="InterPro" id="IPR012675">
    <property type="entry name" value="Beta-grasp_dom_sf"/>
</dbReference>
<sequence length="1257" mass="141257">MSQVTFTVNGSPQCVGSEVSSTTTLLDYLRNTLNLRGTKYMCLEGGCGACIVSATKCHGDTPQGVNSCMVSITSCQDWDIQTIEKVGNRLDGYHPLQKTLAENNGSQCGYCSPGMVMNMYSLMKTRRLTMLEIEKSLASNVCRCTGYRPILDAFKKFASDAPNTLDIKDIEDLKICEKGNCSEDCDDYDWCVVPRHEVISETLHIRLRDNRDWFRVYTLTDIFIIWQSKGAQSYMLVAGNTGKGVYPILEYPKILIDVSFVSELKSYYMDQNLVIGAGNTLTDLINILEIVGNADNFNYLKVINQHLALVAHVTVRNLGTVAGNLMLKHRYRDFKSDIFLLLETVGAQLRVMIAPGRHKFLTMQGFLQEDMTRKIIVSVLLPPYTNDHKLVTYKIMPRAQNAHALIHAGFIYRLDSSNRVIGCRIVYGGLSPTFIRAYNTEKYLYGKNLFTNETLRGAINALKNEMVVTESLPDPPVEYRRKVALGLFYKGLLSLMPPSIILSSRIASGAVKLNETRPVSEGRQIFDTNPTLWPLNKPIPKLEALIQCAGETTYTEDLPTLPKEVFAAFTLTTVALGTIDKIDISKALKEPGVIAFYTAADIPGVNSFTPAVNLFNSSNEEFLCDGQVKYYNQPYGIIVAETQSIAQKAASLVQVTYSNVKKPVTDIKVSKKDPSKATLFKTKEATRTGTEVTNTIKGENSFYWQYHFSMETLVCVTHPTEEGLKVYSATQWIHAVQTMVQRVLKLNQSSVDVFVRRLGGSYGYKLSRVTQVSVACSLVSHKLNRPCRFIQSLTNNMRAVGKREPCSANFEIRVNKKGVIQYVDYEFYLDNGYTVNELVIMIGFDVFNNCYNNDTWNYKAYNALTDTPSNTWCRSPGTLANIAMAEIILERICYELDLDPFEVRLANLDTVNYNDLLEMAETIKTSSQYAERKAAVKKFNSENRWKKRGLRPSFLRWTPFGYQYFEVNMSVYNDDGTVVITPAGVEMGQGVNTKATQVCAYFLKIPLEKIQIKPNDTINAPNGFPSGGSLTSQNVSIGIRRCCEELLRRLEPVRSQLTDPTWEELIKKAYEMEVDLQVHSLVNSKDVQNYHIYGIALAEVEVDGLTGEWQFIRADIHEDTGRSVNPELDVGQVEGGFIMGCGYWTYENLVYEPNSGELLTNRTWEYWVPQARDIPQDFRVSFRKRSYSTELILGAKGVGEPATCMGIVVSFALRAAIAAMRLESGIPTKQWFQLDGPFTVDKIAVACAVNADDFKFY</sequence>
<dbReference type="SUPFAM" id="SSF56176">
    <property type="entry name" value="FAD-binding/transporter-associated domain-like"/>
    <property type="match status" value="1"/>
</dbReference>
<dbReference type="InterPro" id="IPR036856">
    <property type="entry name" value="Ald_Oxase/Xan_DH_a/b_sf"/>
</dbReference>
<dbReference type="InterPro" id="IPR001041">
    <property type="entry name" value="2Fe-2S_ferredoxin-type"/>
</dbReference>
<dbReference type="PROSITE" id="PS51387">
    <property type="entry name" value="FAD_PCMH"/>
    <property type="match status" value="1"/>
</dbReference>
<dbReference type="InterPro" id="IPR016169">
    <property type="entry name" value="FAD-bd_PCMH_sub2"/>
</dbReference>
<dbReference type="Gene3D" id="3.10.20.30">
    <property type="match status" value="1"/>
</dbReference>
<evidence type="ECO:0000256" key="7">
    <source>
        <dbReference type="ARBA" id="ARBA00022630"/>
    </source>
</evidence>
<evidence type="ECO:0000256" key="9">
    <source>
        <dbReference type="ARBA" id="ARBA00022723"/>
    </source>
</evidence>
<dbReference type="Gene3D" id="3.30.365.10">
    <property type="entry name" value="Aldehyde oxidase/xanthine dehydrogenase, molybdopterin binding domain"/>
    <property type="match status" value="4"/>
</dbReference>
<keyword evidence="6" id="KW-0500">Molybdenum</keyword>
<dbReference type="PANTHER" id="PTHR11908:SF132">
    <property type="entry name" value="ALDEHYDE OXIDASE 1-RELATED"/>
    <property type="match status" value="1"/>
</dbReference>
<dbReference type="InterPro" id="IPR037165">
    <property type="entry name" value="AldOxase/xan_DH_Mopterin-bd_sf"/>
</dbReference>
<evidence type="ECO:0000256" key="13">
    <source>
        <dbReference type="ARBA" id="ARBA00023014"/>
    </source>
</evidence>
<dbReference type="Pfam" id="PF01315">
    <property type="entry name" value="Ald_Xan_dh_C"/>
    <property type="match status" value="1"/>
</dbReference>
<evidence type="ECO:0000256" key="8">
    <source>
        <dbReference type="ARBA" id="ARBA00022714"/>
    </source>
</evidence>
<reference evidence="18" key="1">
    <citation type="submission" date="2025-08" db="UniProtKB">
        <authorList>
            <consortium name="RefSeq"/>
        </authorList>
    </citation>
    <scope>IDENTIFICATION</scope>
</reference>
<dbReference type="CDD" id="cd00207">
    <property type="entry name" value="fer2"/>
    <property type="match status" value="1"/>
</dbReference>
<feature type="domain" description="FAD-binding PCMH-type" evidence="16">
    <location>
        <begin position="206"/>
        <end position="386"/>
    </location>
</feature>
<dbReference type="SUPFAM" id="SSF47741">
    <property type="entry name" value="CO dehydrogenase ISP C-domain like"/>
    <property type="match status" value="1"/>
</dbReference>
<dbReference type="InterPro" id="IPR000674">
    <property type="entry name" value="Ald_Oxase/Xan_DH_a/b"/>
</dbReference>
<dbReference type="InterPro" id="IPR006058">
    <property type="entry name" value="2Fe2S_fd_BS"/>
</dbReference>
<keyword evidence="14" id="KW-0576">Peroxisome</keyword>
<dbReference type="Gene3D" id="3.90.1170.50">
    <property type="entry name" value="Aldehyde oxidase/xanthine dehydrogenase, a/b hammerhead"/>
    <property type="match status" value="1"/>
</dbReference>
<comment type="subunit">
    <text evidence="5">Homodimer.</text>
</comment>
<comment type="cofactor">
    <cofactor evidence="2">
        <name>FAD</name>
        <dbReference type="ChEBI" id="CHEBI:57692"/>
    </cofactor>
</comment>
<comment type="similarity">
    <text evidence="4">Belongs to the xanthine dehydrogenase family.</text>
</comment>
<evidence type="ECO:0000256" key="1">
    <source>
        <dbReference type="ARBA" id="ARBA00001924"/>
    </source>
</evidence>
<dbReference type="Proteomes" id="UP001652582">
    <property type="component" value="Chromosome 16"/>
</dbReference>
<evidence type="ECO:0000256" key="5">
    <source>
        <dbReference type="ARBA" id="ARBA00011738"/>
    </source>
</evidence>
<dbReference type="InterPro" id="IPR046867">
    <property type="entry name" value="AldOxase/xan_DH_MoCoBD2"/>
</dbReference>
<dbReference type="InterPro" id="IPR008274">
    <property type="entry name" value="AldOxase/xan_DH_MoCoBD1"/>
</dbReference>
<dbReference type="InterPro" id="IPR036318">
    <property type="entry name" value="FAD-bd_PCMH-like_sf"/>
</dbReference>
<evidence type="ECO:0000256" key="6">
    <source>
        <dbReference type="ARBA" id="ARBA00022505"/>
    </source>
</evidence>
<keyword evidence="10" id="KW-0274">FAD</keyword>
<keyword evidence="7" id="KW-0285">Flavoprotein</keyword>
<name>A0ABM3LSN7_BICAN</name>
<dbReference type="SMART" id="SM01008">
    <property type="entry name" value="Ald_Xan_dh_C"/>
    <property type="match status" value="1"/>
</dbReference>
<evidence type="ECO:0000256" key="3">
    <source>
        <dbReference type="ARBA" id="ARBA00004275"/>
    </source>
</evidence>
<dbReference type="PANTHER" id="PTHR11908">
    <property type="entry name" value="XANTHINE DEHYDROGENASE"/>
    <property type="match status" value="1"/>
</dbReference>
<dbReference type="Pfam" id="PF01799">
    <property type="entry name" value="Fer2_2"/>
    <property type="match status" value="1"/>
</dbReference>
<evidence type="ECO:0000256" key="4">
    <source>
        <dbReference type="ARBA" id="ARBA00006849"/>
    </source>
</evidence>
<evidence type="ECO:0000256" key="11">
    <source>
        <dbReference type="ARBA" id="ARBA00023002"/>
    </source>
</evidence>
<protein>
    <submittedName>
        <fullName evidence="18">Probable aldehyde oxidase gad-3</fullName>
    </submittedName>
</protein>